<dbReference type="SUPFAM" id="SSF48008">
    <property type="entry name" value="GntR ligand-binding domain-like"/>
    <property type="match status" value="1"/>
</dbReference>
<dbReference type="PANTHER" id="PTHR43537:SF45">
    <property type="entry name" value="GNTR FAMILY REGULATORY PROTEIN"/>
    <property type="match status" value="1"/>
</dbReference>
<sequence>MNVLYGDVVDTSPGPVDADPLVGLAAARGRITAASTADRVADVLRSEVAEGRLRSGTRLPEQPLCDALAVSRNTVREALGQLVAERVLARVPHRGVVVATPGVSTVRDVYQARRVLEPGALRLAGPGPAVTGALRAAVTEGERAAAADDGDGVGTANQHFHRAVVALAGSPRLDQQMALLLAEMRLVFHRVSGAGDFHLPYLSGNEAVCARLEAGDPPGAADLLTDYLHRAEADLLAALPPD</sequence>
<keyword evidence="6" id="KW-1185">Reference proteome</keyword>
<proteinExistence type="predicted"/>
<dbReference type="PROSITE" id="PS50949">
    <property type="entry name" value="HTH_GNTR"/>
    <property type="match status" value="1"/>
</dbReference>
<dbReference type="InterPro" id="IPR000524">
    <property type="entry name" value="Tscrpt_reg_HTH_GntR"/>
</dbReference>
<dbReference type="PANTHER" id="PTHR43537">
    <property type="entry name" value="TRANSCRIPTIONAL REGULATOR, GNTR FAMILY"/>
    <property type="match status" value="1"/>
</dbReference>
<dbReference type="Proteomes" id="UP001164965">
    <property type="component" value="Chromosome"/>
</dbReference>
<dbReference type="Pfam" id="PF00392">
    <property type="entry name" value="GntR"/>
    <property type="match status" value="1"/>
</dbReference>
<dbReference type="CDD" id="cd07377">
    <property type="entry name" value="WHTH_GntR"/>
    <property type="match status" value="1"/>
</dbReference>
<accession>A0ABY6NZV3</accession>
<evidence type="ECO:0000313" key="6">
    <source>
        <dbReference type="Proteomes" id="UP001164965"/>
    </source>
</evidence>
<dbReference type="Gene3D" id="1.20.120.530">
    <property type="entry name" value="GntR ligand-binding domain-like"/>
    <property type="match status" value="1"/>
</dbReference>
<feature type="domain" description="HTH gntR-type" evidence="4">
    <location>
        <begin position="34"/>
        <end position="101"/>
    </location>
</feature>
<organism evidence="5 6">
    <name type="scientific">Rhodococcus antarcticus</name>
    <dbReference type="NCBI Taxonomy" id="2987751"/>
    <lineage>
        <taxon>Bacteria</taxon>
        <taxon>Bacillati</taxon>
        <taxon>Actinomycetota</taxon>
        <taxon>Actinomycetes</taxon>
        <taxon>Mycobacteriales</taxon>
        <taxon>Nocardiaceae</taxon>
        <taxon>Rhodococcus</taxon>
    </lineage>
</organism>
<keyword evidence="2" id="KW-0238">DNA-binding</keyword>
<keyword evidence="1" id="KW-0805">Transcription regulation</keyword>
<evidence type="ECO:0000256" key="1">
    <source>
        <dbReference type="ARBA" id="ARBA00023015"/>
    </source>
</evidence>
<dbReference type="SMART" id="SM00345">
    <property type="entry name" value="HTH_GNTR"/>
    <property type="match status" value="1"/>
</dbReference>
<protein>
    <submittedName>
        <fullName evidence="5">GntR family transcriptional regulator</fullName>
    </submittedName>
</protein>
<dbReference type="InterPro" id="IPR036388">
    <property type="entry name" value="WH-like_DNA-bd_sf"/>
</dbReference>
<dbReference type="InterPro" id="IPR008920">
    <property type="entry name" value="TF_FadR/GntR_C"/>
</dbReference>
<name>A0ABY6NZV3_9NOCA</name>
<keyword evidence="3" id="KW-0804">Transcription</keyword>
<dbReference type="InterPro" id="IPR011711">
    <property type="entry name" value="GntR_C"/>
</dbReference>
<dbReference type="SMART" id="SM00895">
    <property type="entry name" value="FCD"/>
    <property type="match status" value="1"/>
</dbReference>
<dbReference type="EMBL" id="CP110615">
    <property type="protein sequence ID" value="UZJ24922.1"/>
    <property type="molecule type" value="Genomic_DNA"/>
</dbReference>
<dbReference type="RefSeq" id="WP_265383028.1">
    <property type="nucleotide sequence ID" value="NZ_CP110615.1"/>
</dbReference>
<evidence type="ECO:0000313" key="5">
    <source>
        <dbReference type="EMBL" id="UZJ24922.1"/>
    </source>
</evidence>
<dbReference type="InterPro" id="IPR036390">
    <property type="entry name" value="WH_DNA-bd_sf"/>
</dbReference>
<evidence type="ECO:0000256" key="3">
    <source>
        <dbReference type="ARBA" id="ARBA00023163"/>
    </source>
</evidence>
<dbReference type="Gene3D" id="1.10.10.10">
    <property type="entry name" value="Winged helix-like DNA-binding domain superfamily/Winged helix DNA-binding domain"/>
    <property type="match status" value="1"/>
</dbReference>
<evidence type="ECO:0000259" key="4">
    <source>
        <dbReference type="PROSITE" id="PS50949"/>
    </source>
</evidence>
<reference evidence="5" key="1">
    <citation type="submission" date="2022-10" db="EMBL/GenBank/DDBJ databases">
        <title>Rhodococcus sp.75.</title>
        <authorList>
            <person name="Sun M."/>
        </authorList>
    </citation>
    <scope>NUCLEOTIDE SEQUENCE</scope>
    <source>
        <strain evidence="5">75</strain>
    </source>
</reference>
<dbReference type="Pfam" id="PF07729">
    <property type="entry name" value="FCD"/>
    <property type="match status" value="1"/>
</dbReference>
<dbReference type="SUPFAM" id="SSF46785">
    <property type="entry name" value="Winged helix' DNA-binding domain"/>
    <property type="match status" value="1"/>
</dbReference>
<gene>
    <name evidence="5" type="ORF">RHODO2019_17795</name>
</gene>
<evidence type="ECO:0000256" key="2">
    <source>
        <dbReference type="ARBA" id="ARBA00023125"/>
    </source>
</evidence>